<organism evidence="3 4">
    <name type="scientific">Phytophthora aleatoria</name>
    <dbReference type="NCBI Taxonomy" id="2496075"/>
    <lineage>
        <taxon>Eukaryota</taxon>
        <taxon>Sar</taxon>
        <taxon>Stramenopiles</taxon>
        <taxon>Oomycota</taxon>
        <taxon>Peronosporomycetes</taxon>
        <taxon>Peronosporales</taxon>
        <taxon>Peronosporaceae</taxon>
        <taxon>Phytophthora</taxon>
    </lineage>
</organism>
<keyword evidence="1" id="KW-0175">Coiled coil</keyword>
<evidence type="ECO:0000313" key="4">
    <source>
        <dbReference type="Proteomes" id="UP000709295"/>
    </source>
</evidence>
<feature type="compositionally biased region" description="Basic and acidic residues" evidence="2">
    <location>
        <begin position="227"/>
        <end position="246"/>
    </location>
</feature>
<gene>
    <name evidence="3" type="ORF">JG688_00007522</name>
</gene>
<feature type="coiled-coil region" evidence="1">
    <location>
        <begin position="155"/>
        <end position="206"/>
    </location>
</feature>
<dbReference type="Proteomes" id="UP000709295">
    <property type="component" value="Unassembled WGS sequence"/>
</dbReference>
<feature type="region of interest" description="Disordered" evidence="2">
    <location>
        <begin position="224"/>
        <end position="284"/>
    </location>
</feature>
<accession>A0A8J5MGF0</accession>
<reference evidence="3" key="1">
    <citation type="submission" date="2021-01" db="EMBL/GenBank/DDBJ databases">
        <title>Phytophthora aleatoria, a newly-described species from Pinus radiata is distinct from Phytophthora cactorum isolates based on comparative genomics.</title>
        <authorList>
            <person name="Mcdougal R."/>
            <person name="Panda P."/>
            <person name="Williams N."/>
            <person name="Studholme D.J."/>
        </authorList>
    </citation>
    <scope>NUCLEOTIDE SEQUENCE</scope>
    <source>
        <strain evidence="3">NZFS 4037</strain>
    </source>
</reference>
<protein>
    <submittedName>
        <fullName evidence="3">Uncharacterized protein</fullName>
    </submittedName>
</protein>
<comment type="caution">
    <text evidence="3">The sequence shown here is derived from an EMBL/GenBank/DDBJ whole genome shotgun (WGS) entry which is preliminary data.</text>
</comment>
<proteinExistence type="predicted"/>
<feature type="compositionally biased region" description="Basic and acidic residues" evidence="2">
    <location>
        <begin position="426"/>
        <end position="443"/>
    </location>
</feature>
<sequence length="443" mass="50675">MDSPSFSFTTPEQRRQRFLDDADAANSEDWHFRDGPSPITAPRFQGEEQDENKAEEPQDQNWSFAHSHFRRRNRLETRLEELQKDVASLTLKLRTNGSRNTSLDASSFLYTPKQDVEEVKSYKTPRTVDKQRKSAKEQVTVTGAKNSVVKTLRELHNVTTERDQLKFELERTKRALSIAEKKYQNVEKSKKAYEKLKAHCDSLQESLDLSERIRVRQKKLLQQLQLQRKEKEAVKPRTTKTGEKAPVKKKPLSAGNRDKRTLLRSTATPPKQTQQDTSAGGFTHTNYDILDSLVASSHQDEEDAGLSTHEQAPSEPTAASRSRTPRSVLKPTTPTTKQYRPDFDSLLQVDAPQFSTRRPSRITTTRRPSQTQVQQREAMRQAARWARSRGSAVDISTSTTQLPTRRTPTGRPKNSFLAPTQASLRRLHDLPRRGDHERPPFVV</sequence>
<name>A0A8J5MGF0_9STRA</name>
<dbReference type="EMBL" id="JAENGY010000363">
    <property type="protein sequence ID" value="KAG6964832.1"/>
    <property type="molecule type" value="Genomic_DNA"/>
</dbReference>
<keyword evidence="4" id="KW-1185">Reference proteome</keyword>
<feature type="compositionally biased region" description="Polar residues" evidence="2">
    <location>
        <begin position="1"/>
        <end position="11"/>
    </location>
</feature>
<feature type="region of interest" description="Disordered" evidence="2">
    <location>
        <begin position="297"/>
        <end position="443"/>
    </location>
</feature>
<evidence type="ECO:0000256" key="2">
    <source>
        <dbReference type="SAM" id="MobiDB-lite"/>
    </source>
</evidence>
<dbReference type="AlphaFoldDB" id="A0A8J5MGF0"/>
<evidence type="ECO:0000313" key="3">
    <source>
        <dbReference type="EMBL" id="KAG6964832.1"/>
    </source>
</evidence>
<feature type="compositionally biased region" description="Low complexity" evidence="2">
    <location>
        <begin position="355"/>
        <end position="372"/>
    </location>
</feature>
<evidence type="ECO:0000256" key="1">
    <source>
        <dbReference type="SAM" id="Coils"/>
    </source>
</evidence>
<feature type="compositionally biased region" description="Polar residues" evidence="2">
    <location>
        <begin position="394"/>
        <end position="407"/>
    </location>
</feature>
<feature type="region of interest" description="Disordered" evidence="2">
    <location>
        <begin position="1"/>
        <end position="67"/>
    </location>
</feature>
<feature type="compositionally biased region" description="Polar residues" evidence="2">
    <location>
        <begin position="263"/>
        <end position="284"/>
    </location>
</feature>